<accession>A0A820LEP5</accession>
<dbReference type="GO" id="GO:0005768">
    <property type="term" value="C:endosome"/>
    <property type="evidence" value="ECO:0007669"/>
    <property type="project" value="UniProtKB-SubCell"/>
</dbReference>
<evidence type="ECO:0000259" key="7">
    <source>
        <dbReference type="PROSITE" id="PS51180"/>
    </source>
</evidence>
<keyword evidence="5" id="KW-0175">Coiled coil</keyword>
<dbReference type="InterPro" id="IPR004328">
    <property type="entry name" value="BRO1_dom"/>
</dbReference>
<dbReference type="InterPro" id="IPR025304">
    <property type="entry name" value="ALIX_V_dom"/>
</dbReference>
<dbReference type="EMBL" id="CAJOBO010001241">
    <property type="protein sequence ID" value="CAF4355620.1"/>
    <property type="molecule type" value="Genomic_DNA"/>
</dbReference>
<dbReference type="PANTHER" id="PTHR23030">
    <property type="entry name" value="PCD6 INTERACTING PROTEIN-RELATED"/>
    <property type="match status" value="1"/>
</dbReference>
<dbReference type="Gene3D" id="1.20.120.560">
    <property type="entry name" value="alix/aip1 in complex with the ypdl late domain"/>
    <property type="match status" value="1"/>
</dbReference>
<reference evidence="8" key="1">
    <citation type="submission" date="2021-02" db="EMBL/GenBank/DDBJ databases">
        <authorList>
            <person name="Nowell W R."/>
        </authorList>
    </citation>
    <scope>NUCLEOTIDE SEQUENCE</scope>
</reference>
<evidence type="ECO:0000313" key="9">
    <source>
        <dbReference type="Proteomes" id="UP000663851"/>
    </source>
</evidence>
<sequence length="1022" mass="117956">MNMEVPSFKGCPRLPAIYFDLKLSLESVDLCEKIPNYITANYQENGANFSSECEQINHLREHAINCSIDESSVRCLKRYFCQLQLLRNRFPMLPDTECCVRFTWEDGFQKDESTCNDIRFEEASILYNIGAIYSRLGANETRKTHESLKNACTYFRYAAACFEKLRDQYTPYSVDFTPALLTCQVDILLGQAHEAVLEKSFLDQRPHSVNAHVAMKISDYYQMALLNLMKTEIASIVSKRFREIVIVYYPEWRVTLIYKSSYYLAITYYCNGLIAEDNRKHGECVCYYENSIERLTNGWKTAEKISTDKTNAYKEANTFTNDMIMRKYKIAKRDNDNVYFEKIPALSSLPSVQGAIVAKSQAFDCHDPDVSGPDIFQKLIPMAIHLVVSEYSEEKAKLLREIVELTDNKSQELEKFMNCLQLDRIPLNYEYLRLPRELLDCCATVASRSNMSKDLVSAMQQLDSQHHAVTEQINEFEQLLETLEQDNDSIKSNKEYQDLQANLRTIREMLLQANESNTDLQQHMTTIIEHLKILNSPLEQIEKTLPTIAELDDEINKPKLASLALLIEKVETMKKQRESLLNDFRKKIQDDDITTFVLMRRQENYKNLFSEQLKKHEEFVKIIKQNCAAQDNILHSLTGANANIAGIRTKLSTTLENRHRLIQEYINSFKLFDETLSKSNEGIEFYKKQNEKLNSLNERLKTLESQPLPKTQLNTKVTSEYNTFSQDVNSPAIPHRLRLKDYLDAMKSETWSPRTTNRSSIKIEETKFIQPTAPTLNANNSFYPDRISSPSAGPLYSNLPEQTYTNQPTFNSNTHHQVQSLLPLPNANLISYQKLSHNQSNTFNQNSTLFAQNFNARPPMSYSNVNTQPFPQQQQQQQRFYSSQAFQLQQPVYQPFLNQQPTLQNFSIHRADSQYPSTYQSRNFSDSNRTIQQPLPPLPTKFDPYRPQPIGAYDIPTTQQTTLQPPSLIQYQDIYRPDGLLGLNQTYMPLATSMNNDRNPLVQHNPASSTPIVSSFSNLSIN</sequence>
<evidence type="ECO:0000256" key="4">
    <source>
        <dbReference type="ARBA" id="ARBA00022753"/>
    </source>
</evidence>
<keyword evidence="4" id="KW-0967">Endosome</keyword>
<feature type="coiled-coil region" evidence="5">
    <location>
        <begin position="388"/>
        <end position="415"/>
    </location>
</feature>
<evidence type="ECO:0000256" key="6">
    <source>
        <dbReference type="SAM" id="MobiDB-lite"/>
    </source>
</evidence>
<gene>
    <name evidence="8" type="ORF">HFQ381_LOCUS17040</name>
</gene>
<dbReference type="PROSITE" id="PS51180">
    <property type="entry name" value="BRO1"/>
    <property type="match status" value="1"/>
</dbReference>
<name>A0A820LEP5_9BILA</name>
<dbReference type="InterPro" id="IPR038499">
    <property type="entry name" value="BRO1_sf"/>
</dbReference>
<dbReference type="GO" id="GO:0043328">
    <property type="term" value="P:protein transport to vacuole involved in ubiquitin-dependent protein catabolic process via the multivesicular body sorting pathway"/>
    <property type="evidence" value="ECO:0007669"/>
    <property type="project" value="TreeGrafter"/>
</dbReference>
<dbReference type="Gene3D" id="1.25.40.280">
    <property type="entry name" value="alix/aip1 like domains"/>
    <property type="match status" value="1"/>
</dbReference>
<protein>
    <recommendedName>
        <fullName evidence="7">BRO1 domain-containing protein</fullName>
    </recommendedName>
</protein>
<evidence type="ECO:0000256" key="5">
    <source>
        <dbReference type="SAM" id="Coils"/>
    </source>
</evidence>
<dbReference type="GO" id="GO:0045022">
    <property type="term" value="P:early endosome to late endosome transport"/>
    <property type="evidence" value="ECO:0007669"/>
    <property type="project" value="TreeGrafter"/>
</dbReference>
<dbReference type="AlphaFoldDB" id="A0A820LEP5"/>
<evidence type="ECO:0000256" key="3">
    <source>
        <dbReference type="ARBA" id="ARBA00022490"/>
    </source>
</evidence>
<dbReference type="Pfam" id="PF03097">
    <property type="entry name" value="BRO1"/>
    <property type="match status" value="1"/>
</dbReference>
<comment type="caution">
    <text evidence="8">The sequence shown here is derived from an EMBL/GenBank/DDBJ whole genome shotgun (WGS) entry which is preliminary data.</text>
</comment>
<evidence type="ECO:0000256" key="1">
    <source>
        <dbReference type="ARBA" id="ARBA00004177"/>
    </source>
</evidence>
<dbReference type="PANTHER" id="PTHR23030:SF30">
    <property type="entry name" value="TYROSINE-PROTEIN PHOSPHATASE NON-RECEPTOR TYPE 23"/>
    <property type="match status" value="1"/>
</dbReference>
<comment type="subcellular location">
    <subcellularLocation>
        <location evidence="2">Cytoplasm</location>
    </subcellularLocation>
    <subcellularLocation>
        <location evidence="1">Endosome</location>
    </subcellularLocation>
</comment>
<keyword evidence="3" id="KW-0963">Cytoplasm</keyword>
<dbReference type="Proteomes" id="UP000663851">
    <property type="component" value="Unassembled WGS sequence"/>
</dbReference>
<dbReference type="SMART" id="SM01041">
    <property type="entry name" value="BRO1"/>
    <property type="match status" value="1"/>
</dbReference>
<feature type="region of interest" description="Disordered" evidence="6">
    <location>
        <begin position="917"/>
        <end position="942"/>
    </location>
</feature>
<feature type="domain" description="BRO1" evidence="7">
    <location>
        <begin position="15"/>
        <end position="413"/>
    </location>
</feature>
<feature type="coiled-coil region" evidence="5">
    <location>
        <begin position="459"/>
        <end position="516"/>
    </location>
</feature>
<dbReference type="Pfam" id="PF13949">
    <property type="entry name" value="ALIX_LYPXL_bnd"/>
    <property type="match status" value="1"/>
</dbReference>
<evidence type="ECO:0000256" key="2">
    <source>
        <dbReference type="ARBA" id="ARBA00004496"/>
    </source>
</evidence>
<feature type="compositionally biased region" description="Polar residues" evidence="6">
    <location>
        <begin position="917"/>
        <end position="933"/>
    </location>
</feature>
<organism evidence="8 9">
    <name type="scientific">Rotaria socialis</name>
    <dbReference type="NCBI Taxonomy" id="392032"/>
    <lineage>
        <taxon>Eukaryota</taxon>
        <taxon>Metazoa</taxon>
        <taxon>Spiralia</taxon>
        <taxon>Gnathifera</taxon>
        <taxon>Rotifera</taxon>
        <taxon>Eurotatoria</taxon>
        <taxon>Bdelloidea</taxon>
        <taxon>Philodinida</taxon>
        <taxon>Philodinidae</taxon>
        <taxon>Rotaria</taxon>
    </lineage>
</organism>
<evidence type="ECO:0000313" key="8">
    <source>
        <dbReference type="EMBL" id="CAF4355620.1"/>
    </source>
</evidence>
<dbReference type="Gene3D" id="1.20.140.50">
    <property type="entry name" value="alix/aip1 like domains"/>
    <property type="match status" value="1"/>
</dbReference>
<proteinExistence type="predicted"/>
<dbReference type="GO" id="GO:0032456">
    <property type="term" value="P:endocytic recycling"/>
    <property type="evidence" value="ECO:0007669"/>
    <property type="project" value="TreeGrafter"/>
</dbReference>